<evidence type="ECO:0000256" key="3">
    <source>
        <dbReference type="ARBA" id="ARBA00023163"/>
    </source>
</evidence>
<evidence type="ECO:0000256" key="5">
    <source>
        <dbReference type="ARBA" id="ARBA00070406"/>
    </source>
</evidence>
<dbReference type="GO" id="GO:0045892">
    <property type="term" value="P:negative regulation of DNA-templated transcription"/>
    <property type="evidence" value="ECO:0007669"/>
    <property type="project" value="TreeGrafter"/>
</dbReference>
<dbReference type="InterPro" id="IPR014757">
    <property type="entry name" value="Tscrpt_reg_IclR_C"/>
</dbReference>
<dbReference type="FunFam" id="1.10.10.10:FF:000056">
    <property type="entry name" value="IclR family transcriptional regulator"/>
    <property type="match status" value="1"/>
</dbReference>
<dbReference type="Gene3D" id="3.30.450.40">
    <property type="match status" value="1"/>
</dbReference>
<dbReference type="InterPro" id="IPR036390">
    <property type="entry name" value="WH_DNA-bd_sf"/>
</dbReference>
<comment type="function">
    <text evidence="4">May be an activator protein for the gylABX operon.</text>
</comment>
<dbReference type="KEGG" id="rrd:RradSPS_1310"/>
<dbReference type="Pfam" id="PF09339">
    <property type="entry name" value="HTH_IclR"/>
    <property type="match status" value="1"/>
</dbReference>
<evidence type="ECO:0000259" key="7">
    <source>
        <dbReference type="PROSITE" id="PS51078"/>
    </source>
</evidence>
<dbReference type="SUPFAM" id="SSF46785">
    <property type="entry name" value="Winged helix' DNA-binding domain"/>
    <property type="match status" value="1"/>
</dbReference>
<dbReference type="STRING" id="42256.RradSPS_1310"/>
<dbReference type="InterPro" id="IPR005471">
    <property type="entry name" value="Tscrpt_reg_IclR_N"/>
</dbReference>
<dbReference type="Pfam" id="PF01614">
    <property type="entry name" value="IclR_C"/>
    <property type="match status" value="1"/>
</dbReference>
<dbReference type="GO" id="GO:0003700">
    <property type="term" value="F:DNA-binding transcription factor activity"/>
    <property type="evidence" value="ECO:0007669"/>
    <property type="project" value="TreeGrafter"/>
</dbReference>
<protein>
    <recommendedName>
        <fullName evidence="5">Glycerol operon regulatory protein</fullName>
    </recommendedName>
</protein>
<dbReference type="GO" id="GO:0003677">
    <property type="term" value="F:DNA binding"/>
    <property type="evidence" value="ECO:0007669"/>
    <property type="project" value="UniProtKB-KW"/>
</dbReference>
<keyword evidence="2" id="KW-0238">DNA-binding</keyword>
<dbReference type="InterPro" id="IPR050707">
    <property type="entry name" value="HTH_MetabolicPath_Reg"/>
</dbReference>
<dbReference type="SUPFAM" id="SSF55781">
    <property type="entry name" value="GAF domain-like"/>
    <property type="match status" value="1"/>
</dbReference>
<dbReference type="OrthoDB" id="8479143at2"/>
<dbReference type="PROSITE" id="PS51078">
    <property type="entry name" value="ICLR_ED"/>
    <property type="match status" value="1"/>
</dbReference>
<dbReference type="Gene3D" id="1.10.10.10">
    <property type="entry name" value="Winged helix-like DNA-binding domain superfamily/Winged helix DNA-binding domain"/>
    <property type="match status" value="1"/>
</dbReference>
<accession>A0A023X2Q1</accession>
<reference evidence="8 9" key="1">
    <citation type="submission" date="2014-03" db="EMBL/GenBank/DDBJ databases">
        <title>Complete genome sequence of the Radio-Resistant Rubrobacter radiotolerans RSPS-4.</title>
        <authorList>
            <person name="Egas C.C."/>
            <person name="Barroso C.C."/>
            <person name="Froufe H.J.C."/>
            <person name="Pacheco J.J."/>
            <person name="Albuquerque L.L."/>
            <person name="da Costa M.M.S."/>
        </authorList>
    </citation>
    <scope>NUCLEOTIDE SEQUENCE [LARGE SCALE GENOMIC DNA]</scope>
    <source>
        <strain evidence="8 9">RSPS-4</strain>
    </source>
</reference>
<dbReference type="InterPro" id="IPR029016">
    <property type="entry name" value="GAF-like_dom_sf"/>
</dbReference>
<dbReference type="InterPro" id="IPR036388">
    <property type="entry name" value="WH-like_DNA-bd_sf"/>
</dbReference>
<feature type="domain" description="HTH iclR-type" evidence="6">
    <location>
        <begin position="14"/>
        <end position="76"/>
    </location>
</feature>
<evidence type="ECO:0000259" key="6">
    <source>
        <dbReference type="PROSITE" id="PS51077"/>
    </source>
</evidence>
<evidence type="ECO:0000313" key="9">
    <source>
        <dbReference type="Proteomes" id="UP000025229"/>
    </source>
</evidence>
<name>A0A023X2Q1_RUBRA</name>
<organism evidence="8 9">
    <name type="scientific">Rubrobacter radiotolerans</name>
    <name type="common">Arthrobacter radiotolerans</name>
    <dbReference type="NCBI Taxonomy" id="42256"/>
    <lineage>
        <taxon>Bacteria</taxon>
        <taxon>Bacillati</taxon>
        <taxon>Actinomycetota</taxon>
        <taxon>Rubrobacteria</taxon>
        <taxon>Rubrobacterales</taxon>
        <taxon>Rubrobacteraceae</taxon>
        <taxon>Rubrobacter</taxon>
    </lineage>
</organism>
<dbReference type="AlphaFoldDB" id="A0A023X2Q1"/>
<evidence type="ECO:0000313" key="8">
    <source>
        <dbReference type="EMBL" id="AHY46593.1"/>
    </source>
</evidence>
<dbReference type="eggNOG" id="COG1414">
    <property type="taxonomic scope" value="Bacteria"/>
</dbReference>
<evidence type="ECO:0000256" key="2">
    <source>
        <dbReference type="ARBA" id="ARBA00023125"/>
    </source>
</evidence>
<dbReference type="SMART" id="SM00346">
    <property type="entry name" value="HTH_ICLR"/>
    <property type="match status" value="1"/>
</dbReference>
<keyword evidence="9" id="KW-1185">Reference proteome</keyword>
<dbReference type="PANTHER" id="PTHR30136:SF24">
    <property type="entry name" value="HTH-TYPE TRANSCRIPTIONAL REPRESSOR ALLR"/>
    <property type="match status" value="1"/>
</dbReference>
<keyword evidence="1" id="KW-0805">Transcription regulation</keyword>
<evidence type="ECO:0000256" key="4">
    <source>
        <dbReference type="ARBA" id="ARBA00058938"/>
    </source>
</evidence>
<gene>
    <name evidence="8" type="ORF">RradSPS_1310</name>
</gene>
<proteinExistence type="predicted"/>
<dbReference type="EMBL" id="CP007514">
    <property type="protein sequence ID" value="AHY46593.1"/>
    <property type="molecule type" value="Genomic_DNA"/>
</dbReference>
<feature type="domain" description="IclR-ED" evidence="7">
    <location>
        <begin position="77"/>
        <end position="258"/>
    </location>
</feature>
<keyword evidence="3" id="KW-0804">Transcription</keyword>
<dbReference type="PROSITE" id="PS51077">
    <property type="entry name" value="HTH_ICLR"/>
    <property type="match status" value="1"/>
</dbReference>
<dbReference type="PANTHER" id="PTHR30136">
    <property type="entry name" value="HELIX-TURN-HELIX TRANSCRIPTIONAL REGULATOR, ICLR FAMILY"/>
    <property type="match status" value="1"/>
</dbReference>
<sequence>MAEPVEKRVSGAGVQSLERALDILELLGEASDELGVTEVGPAVGLPNGTAHRLLSTLTHRGYVLRNPKTRKYSLGPKAVSLASSAGEKLAPIARPYLEELMETCQETSNLAVLDRDSVVYLDQVPAQRMVRMFTEPGNRVPPHATGTGKVLLAYQPAATVEAIANRAGLRRFTEHTITDADELRRELEKIQEQGYGLDSEEMEEGVRCVAAPVFGPDGNILAGVSISGPASRLDEARLEEIVPEIKRIAREFTESLLSPD</sequence>
<dbReference type="HOGENOM" id="CLU_062618_7_1_11"/>
<dbReference type="Proteomes" id="UP000025229">
    <property type="component" value="Chromosome"/>
</dbReference>
<evidence type="ECO:0000256" key="1">
    <source>
        <dbReference type="ARBA" id="ARBA00023015"/>
    </source>
</evidence>